<dbReference type="Proteomes" id="UP000781932">
    <property type="component" value="Unassembled WGS sequence"/>
</dbReference>
<feature type="domain" description="HTH Mu-type" evidence="1">
    <location>
        <begin position="1"/>
        <end position="39"/>
    </location>
</feature>
<evidence type="ECO:0000313" key="3">
    <source>
        <dbReference type="Proteomes" id="UP000781932"/>
    </source>
</evidence>
<reference evidence="2" key="1">
    <citation type="submission" date="2020-03" db="EMBL/GenBank/DDBJ databases">
        <authorList>
            <person name="He L."/>
        </authorList>
    </citation>
    <scope>NUCLEOTIDE SEQUENCE</scope>
    <source>
        <strain evidence="2">CkLH20</strain>
    </source>
</reference>
<proteinExistence type="predicted"/>
<comment type="caution">
    <text evidence="2">The sequence shown here is derived from an EMBL/GenBank/DDBJ whole genome shotgun (WGS) entry which is preliminary data.</text>
</comment>
<evidence type="ECO:0000259" key="1">
    <source>
        <dbReference type="PROSITE" id="PS51702"/>
    </source>
</evidence>
<dbReference type="InterPro" id="IPR045518">
    <property type="entry name" value="2EXR"/>
</dbReference>
<sequence>MRVRARHSRSSGRNFEFHGFPKLPPEIRRAIWEAALPPPNICQPVGERQAASDWHSERPTKFKNTWKPPTIRAACREAYEVTMSRGRFRFGYYHDSGIRGLWFNDSTDAVYISRPQQLEYNHFPDVHNIYLGACLALDSTLCWNFINNDEFDSCRRLVIALDPKGPVGFVRMMTTTPKFWTMQDHDCLGKHAFNGNDYPAGAKSRHITLGQARQVLLHFFKKRQESRLQMGRTDFYQGPLKVEAVEVFR</sequence>
<accession>A0A9P6LKT1</accession>
<keyword evidence="3" id="KW-1185">Reference proteome</keyword>
<dbReference type="InterPro" id="IPR003314">
    <property type="entry name" value="Mu-type_HTH"/>
</dbReference>
<dbReference type="GO" id="GO:0003677">
    <property type="term" value="F:DNA binding"/>
    <property type="evidence" value="ECO:0007669"/>
    <property type="project" value="InterPro"/>
</dbReference>
<evidence type="ECO:0000313" key="2">
    <source>
        <dbReference type="EMBL" id="KAF9879719.1"/>
    </source>
</evidence>
<dbReference type="PROSITE" id="PS51702">
    <property type="entry name" value="HTH_MU"/>
    <property type="match status" value="1"/>
</dbReference>
<dbReference type="Pfam" id="PF20150">
    <property type="entry name" value="2EXR"/>
    <property type="match status" value="1"/>
</dbReference>
<dbReference type="OrthoDB" id="3561261at2759"/>
<reference evidence="2" key="2">
    <citation type="submission" date="2020-11" db="EMBL/GenBank/DDBJ databases">
        <title>Whole genome sequencing of Colletotrichum sp.</title>
        <authorList>
            <person name="Li H."/>
        </authorList>
    </citation>
    <scope>NUCLEOTIDE SEQUENCE</scope>
    <source>
        <strain evidence="2">CkLH20</strain>
    </source>
</reference>
<name>A0A9P6LKT1_9PEZI</name>
<gene>
    <name evidence="2" type="ORF">CkaCkLH20_02530</name>
</gene>
<dbReference type="AlphaFoldDB" id="A0A9P6LKT1"/>
<dbReference type="PANTHER" id="PTHR35910:SF1">
    <property type="entry name" value="2EXR DOMAIN-CONTAINING PROTEIN"/>
    <property type="match status" value="1"/>
</dbReference>
<dbReference type="RefSeq" id="XP_038749180.1">
    <property type="nucleotide sequence ID" value="XM_038885249.1"/>
</dbReference>
<protein>
    <recommendedName>
        <fullName evidence="1">HTH Mu-type domain-containing protein</fullName>
    </recommendedName>
</protein>
<dbReference type="PANTHER" id="PTHR35910">
    <property type="entry name" value="2EXR DOMAIN-CONTAINING PROTEIN"/>
    <property type="match status" value="1"/>
</dbReference>
<dbReference type="EMBL" id="JAATWM020000006">
    <property type="protein sequence ID" value="KAF9879719.1"/>
    <property type="molecule type" value="Genomic_DNA"/>
</dbReference>
<organism evidence="2 3">
    <name type="scientific">Colletotrichum karsti</name>
    <dbReference type="NCBI Taxonomy" id="1095194"/>
    <lineage>
        <taxon>Eukaryota</taxon>
        <taxon>Fungi</taxon>
        <taxon>Dikarya</taxon>
        <taxon>Ascomycota</taxon>
        <taxon>Pezizomycotina</taxon>
        <taxon>Sordariomycetes</taxon>
        <taxon>Hypocreomycetidae</taxon>
        <taxon>Glomerellales</taxon>
        <taxon>Glomerellaceae</taxon>
        <taxon>Colletotrichum</taxon>
        <taxon>Colletotrichum boninense species complex</taxon>
    </lineage>
</organism>
<dbReference type="GeneID" id="62158323"/>